<dbReference type="STRING" id="37992.A0A4Z0YLP3"/>
<feature type="repeat" description="RCC1" evidence="3">
    <location>
        <begin position="310"/>
        <end position="363"/>
    </location>
</feature>
<dbReference type="PROSITE" id="PS50012">
    <property type="entry name" value="RCC1_3"/>
    <property type="match status" value="6"/>
</dbReference>
<dbReference type="Proteomes" id="UP000297716">
    <property type="component" value="Unassembled WGS sequence"/>
</dbReference>
<name>A0A4Z0YLP3_9PEZI</name>
<feature type="compositionally biased region" description="Basic and acidic residues" evidence="4">
    <location>
        <begin position="13"/>
        <end position="23"/>
    </location>
</feature>
<dbReference type="InterPro" id="IPR051553">
    <property type="entry name" value="Ran_GTPase-activating"/>
</dbReference>
<dbReference type="InterPro" id="IPR058923">
    <property type="entry name" value="RCC1-like_dom"/>
</dbReference>
<feature type="compositionally biased region" description="Low complexity" evidence="4">
    <location>
        <begin position="46"/>
        <end position="59"/>
    </location>
</feature>
<dbReference type="GO" id="GO:0005737">
    <property type="term" value="C:cytoplasm"/>
    <property type="evidence" value="ECO:0007669"/>
    <property type="project" value="TreeGrafter"/>
</dbReference>
<dbReference type="PANTHER" id="PTHR45982:SF1">
    <property type="entry name" value="REGULATOR OF CHROMOSOME CONDENSATION"/>
    <property type="match status" value="1"/>
</dbReference>
<dbReference type="OrthoDB" id="61110at2759"/>
<sequence length="545" mass="58256">MGRPKTSASGASKRTEKDAERALNADSKSPTSNSKKRHATKETRSSKTATSPSTTSAPVVKRKRAQSEVPTADDVTSNKRSKTGRPSKDQTKSRSAKSRESEAPALPAAINEVPQDILTVFVFGTGENGELGLGPKKNEALRPVLNPFLDPSSPDAFHIVDFACGGMHTVVLSAKNQIITWGVNDNKALGRQTDWDGGLRDVDAESDDEDDTTLNPLESTPTEIPAKQFPPGTRFTQVAAGDSCSFALTDTGLVYGWGSFRDAQGNNRFGYDTDGNIIATQETPIHIRGLPKITQIVCGDNHTLALDTKGDIWAWGYNEQNQFGRHLFGRQQDSFVPSQVRVCRGNAKYIASGPYHSFAIDRQDNVWAWGANSYGQAGDPKSAGGDSAVLRAPVKIQPLCQKKVTTLAGGAHHSAAVTAGGQCFVWGRIDAGQLGVVFTPEQIQDENSIRCDDRGKPRICLRPTTVPNVEQAVDVACGTDHTLFINKSGAAYSSGFGFQGQLGLGSSDDVEVAALIKAKTVRDRCLIRTGAGGNGSIVADIAKRN</sequence>
<evidence type="ECO:0000256" key="3">
    <source>
        <dbReference type="PROSITE-ProRule" id="PRU00235"/>
    </source>
</evidence>
<feature type="repeat" description="RCC1" evidence="3">
    <location>
        <begin position="364"/>
        <end position="420"/>
    </location>
</feature>
<feature type="region of interest" description="Disordered" evidence="4">
    <location>
        <begin position="194"/>
        <end position="225"/>
    </location>
</feature>
<comment type="caution">
    <text evidence="6">The sequence shown here is derived from an EMBL/GenBank/DDBJ whole genome shotgun (WGS) entry which is preliminary data.</text>
</comment>
<keyword evidence="7" id="KW-1185">Reference proteome</keyword>
<feature type="compositionally biased region" description="Basic and acidic residues" evidence="4">
    <location>
        <begin position="194"/>
        <end position="203"/>
    </location>
</feature>
<dbReference type="InterPro" id="IPR000408">
    <property type="entry name" value="Reg_chr_condens"/>
</dbReference>
<dbReference type="PANTHER" id="PTHR45982">
    <property type="entry name" value="REGULATOR OF CHROMOSOME CONDENSATION"/>
    <property type="match status" value="1"/>
</dbReference>
<feature type="compositionally biased region" description="Polar residues" evidence="4">
    <location>
        <begin position="213"/>
        <end position="222"/>
    </location>
</feature>
<organism evidence="6 7">
    <name type="scientific">Xylaria hypoxylon</name>
    <dbReference type="NCBI Taxonomy" id="37992"/>
    <lineage>
        <taxon>Eukaryota</taxon>
        <taxon>Fungi</taxon>
        <taxon>Dikarya</taxon>
        <taxon>Ascomycota</taxon>
        <taxon>Pezizomycotina</taxon>
        <taxon>Sordariomycetes</taxon>
        <taxon>Xylariomycetidae</taxon>
        <taxon>Xylariales</taxon>
        <taxon>Xylariaceae</taxon>
        <taxon>Xylaria</taxon>
    </lineage>
</organism>
<evidence type="ECO:0000313" key="7">
    <source>
        <dbReference type="Proteomes" id="UP000297716"/>
    </source>
</evidence>
<feature type="domain" description="RCC1-like" evidence="5">
    <location>
        <begin position="119"/>
        <end position="537"/>
    </location>
</feature>
<feature type="repeat" description="RCC1" evidence="3">
    <location>
        <begin position="118"/>
        <end position="175"/>
    </location>
</feature>
<dbReference type="InterPro" id="IPR009091">
    <property type="entry name" value="RCC1/BLIP-II"/>
</dbReference>
<feature type="region of interest" description="Disordered" evidence="4">
    <location>
        <begin position="1"/>
        <end position="108"/>
    </location>
</feature>
<evidence type="ECO:0000313" key="6">
    <source>
        <dbReference type="EMBL" id="TGJ77592.1"/>
    </source>
</evidence>
<protein>
    <recommendedName>
        <fullName evidence="5">RCC1-like domain-containing protein</fullName>
    </recommendedName>
</protein>
<feature type="compositionally biased region" description="Polar residues" evidence="4">
    <location>
        <begin position="1"/>
        <end position="12"/>
    </location>
</feature>
<dbReference type="GO" id="GO:0005085">
    <property type="term" value="F:guanyl-nucleotide exchange factor activity"/>
    <property type="evidence" value="ECO:0007669"/>
    <property type="project" value="TreeGrafter"/>
</dbReference>
<dbReference type="PROSITE" id="PS00625">
    <property type="entry name" value="RCC1_1"/>
    <property type="match status" value="1"/>
</dbReference>
<evidence type="ECO:0000256" key="1">
    <source>
        <dbReference type="ARBA" id="ARBA00022658"/>
    </source>
</evidence>
<keyword evidence="1" id="KW-0344">Guanine-nucleotide releasing factor</keyword>
<feature type="repeat" description="RCC1" evidence="3">
    <location>
        <begin position="252"/>
        <end position="309"/>
    </location>
</feature>
<feature type="repeat" description="RCC1" evidence="3">
    <location>
        <begin position="421"/>
        <end position="488"/>
    </location>
</feature>
<gene>
    <name evidence="6" type="ORF">E0Z10_g10679</name>
</gene>
<proteinExistence type="predicted"/>
<accession>A0A4Z0YLP3</accession>
<dbReference type="PROSITE" id="PS00626">
    <property type="entry name" value="RCC1_2"/>
    <property type="match status" value="4"/>
</dbReference>
<dbReference type="Pfam" id="PF25390">
    <property type="entry name" value="WD40_RLD"/>
    <property type="match status" value="1"/>
</dbReference>
<evidence type="ECO:0000256" key="4">
    <source>
        <dbReference type="SAM" id="MobiDB-lite"/>
    </source>
</evidence>
<dbReference type="Gene3D" id="2.130.10.30">
    <property type="entry name" value="Regulator of chromosome condensation 1/beta-lactamase-inhibitor protein II"/>
    <property type="match status" value="1"/>
</dbReference>
<dbReference type="PRINTS" id="PR00633">
    <property type="entry name" value="RCCNDNSATION"/>
</dbReference>
<dbReference type="AlphaFoldDB" id="A0A4Z0YLP3"/>
<evidence type="ECO:0000256" key="2">
    <source>
        <dbReference type="ARBA" id="ARBA00022737"/>
    </source>
</evidence>
<feature type="repeat" description="RCC1" evidence="3">
    <location>
        <begin position="176"/>
        <end position="251"/>
    </location>
</feature>
<dbReference type="SUPFAM" id="SSF50985">
    <property type="entry name" value="RCC1/BLIP-II"/>
    <property type="match status" value="1"/>
</dbReference>
<dbReference type="EMBL" id="SKBN01000454">
    <property type="protein sequence ID" value="TGJ77592.1"/>
    <property type="molecule type" value="Genomic_DNA"/>
</dbReference>
<keyword evidence="2" id="KW-0677">Repeat</keyword>
<evidence type="ECO:0000259" key="5">
    <source>
        <dbReference type="Pfam" id="PF25390"/>
    </source>
</evidence>
<reference evidence="6 7" key="1">
    <citation type="submission" date="2019-03" db="EMBL/GenBank/DDBJ databases">
        <title>Draft genome sequence of Xylaria hypoxylon DSM 108379, a ubiquitous saprotrophic-parasitic fungi on hardwood.</title>
        <authorList>
            <person name="Buettner E."/>
            <person name="Leonhardt S."/>
            <person name="Gebauer A.M."/>
            <person name="Liers C."/>
            <person name="Hofrichter M."/>
            <person name="Kellner H."/>
        </authorList>
    </citation>
    <scope>NUCLEOTIDE SEQUENCE [LARGE SCALE GENOMIC DNA]</scope>
    <source>
        <strain evidence="6 7">DSM 108379</strain>
    </source>
</reference>
<feature type="compositionally biased region" description="Basic and acidic residues" evidence="4">
    <location>
        <begin position="86"/>
        <end position="102"/>
    </location>
</feature>